<proteinExistence type="predicted"/>
<name>A0A8X6TG51_NEPPI</name>
<dbReference type="EMBL" id="BMAW01103853">
    <property type="protein sequence ID" value="GFT11249.1"/>
    <property type="molecule type" value="Genomic_DNA"/>
</dbReference>
<accession>A0A8X6TG51</accession>
<dbReference type="AlphaFoldDB" id="A0A8X6TG51"/>
<keyword evidence="2" id="KW-1185">Reference proteome</keyword>
<evidence type="ECO:0000313" key="2">
    <source>
        <dbReference type="Proteomes" id="UP000887013"/>
    </source>
</evidence>
<protein>
    <submittedName>
        <fullName evidence="1">Uncharacterized protein</fullName>
    </submittedName>
</protein>
<dbReference type="Proteomes" id="UP000887013">
    <property type="component" value="Unassembled WGS sequence"/>
</dbReference>
<organism evidence="1 2">
    <name type="scientific">Nephila pilipes</name>
    <name type="common">Giant wood spider</name>
    <name type="synonym">Nephila maculata</name>
    <dbReference type="NCBI Taxonomy" id="299642"/>
    <lineage>
        <taxon>Eukaryota</taxon>
        <taxon>Metazoa</taxon>
        <taxon>Ecdysozoa</taxon>
        <taxon>Arthropoda</taxon>
        <taxon>Chelicerata</taxon>
        <taxon>Arachnida</taxon>
        <taxon>Araneae</taxon>
        <taxon>Araneomorphae</taxon>
        <taxon>Entelegynae</taxon>
        <taxon>Araneoidea</taxon>
        <taxon>Nephilidae</taxon>
        <taxon>Nephila</taxon>
    </lineage>
</organism>
<sequence length="96" mass="11296">MILPLEKLRKMGRGQQGWREKSADDSVGWSVVESRGRPDDCFDQIRVPRFLQRRMALIHARSMEVSFSGEKDLSSGGRGRRTFWRATRDRRDWDNN</sequence>
<gene>
    <name evidence="1" type="ORF">NPIL_345051</name>
</gene>
<reference evidence="1" key="1">
    <citation type="submission" date="2020-08" db="EMBL/GenBank/DDBJ databases">
        <title>Multicomponent nature underlies the extraordinary mechanical properties of spider dragline silk.</title>
        <authorList>
            <person name="Kono N."/>
            <person name="Nakamura H."/>
            <person name="Mori M."/>
            <person name="Yoshida Y."/>
            <person name="Ohtoshi R."/>
            <person name="Malay A.D."/>
            <person name="Moran D.A.P."/>
            <person name="Tomita M."/>
            <person name="Numata K."/>
            <person name="Arakawa K."/>
        </authorList>
    </citation>
    <scope>NUCLEOTIDE SEQUENCE</scope>
</reference>
<evidence type="ECO:0000313" key="1">
    <source>
        <dbReference type="EMBL" id="GFT11249.1"/>
    </source>
</evidence>
<comment type="caution">
    <text evidence="1">The sequence shown here is derived from an EMBL/GenBank/DDBJ whole genome shotgun (WGS) entry which is preliminary data.</text>
</comment>